<accession>A0A8S5R6D5</accession>
<feature type="compositionally biased region" description="Basic residues" evidence="1">
    <location>
        <begin position="67"/>
        <end position="83"/>
    </location>
</feature>
<feature type="compositionally biased region" description="Basic and acidic residues" evidence="1">
    <location>
        <begin position="41"/>
        <end position="66"/>
    </location>
</feature>
<proteinExistence type="predicted"/>
<dbReference type="EMBL" id="BK015824">
    <property type="protein sequence ID" value="DAE26967.1"/>
    <property type="molecule type" value="Genomic_DNA"/>
</dbReference>
<feature type="region of interest" description="Disordered" evidence="1">
    <location>
        <begin position="41"/>
        <end position="83"/>
    </location>
</feature>
<sequence length="83" mass="9463">MVKPNFTIGTVFEDGCLYYEVQAVLPSGDYISKRVDKVPEPEKEIPIPIPEKTEDKPVKKTEDNPVKRTRTTTRTRNTGGRKK</sequence>
<protein>
    <submittedName>
        <fullName evidence="2">Uncharacterized protein</fullName>
    </submittedName>
</protein>
<evidence type="ECO:0000256" key="1">
    <source>
        <dbReference type="SAM" id="MobiDB-lite"/>
    </source>
</evidence>
<reference evidence="2" key="1">
    <citation type="journal article" date="2021" name="Proc. Natl. Acad. Sci. U.S.A.">
        <title>A Catalog of Tens of Thousands of Viruses from Human Metagenomes Reveals Hidden Associations with Chronic Diseases.</title>
        <authorList>
            <person name="Tisza M.J."/>
            <person name="Buck C.B."/>
        </authorList>
    </citation>
    <scope>NUCLEOTIDE SEQUENCE</scope>
    <source>
        <strain evidence="2">Ct6Ax4</strain>
    </source>
</reference>
<evidence type="ECO:0000313" key="2">
    <source>
        <dbReference type="EMBL" id="DAE26967.1"/>
    </source>
</evidence>
<name>A0A8S5R6D5_9VIRU</name>
<organism evidence="2">
    <name type="scientific">virus sp. ct6Ax4</name>
    <dbReference type="NCBI Taxonomy" id="2826791"/>
    <lineage>
        <taxon>Viruses</taxon>
    </lineage>
</organism>